<accession>A0ACC0JWX3</accession>
<gene>
    <name evidence="1" type="ORF">MSG28_007243</name>
</gene>
<evidence type="ECO:0000313" key="2">
    <source>
        <dbReference type="Proteomes" id="UP001064048"/>
    </source>
</evidence>
<keyword evidence="2" id="KW-1185">Reference proteome</keyword>
<comment type="caution">
    <text evidence="1">The sequence shown here is derived from an EMBL/GenBank/DDBJ whole genome shotgun (WGS) entry which is preliminary data.</text>
</comment>
<evidence type="ECO:0000313" key="1">
    <source>
        <dbReference type="EMBL" id="KAI8428423.1"/>
    </source>
</evidence>
<dbReference type="Proteomes" id="UP001064048">
    <property type="component" value="Chromosome 12"/>
</dbReference>
<proteinExistence type="predicted"/>
<name>A0ACC0JWX3_CHOFU</name>
<organism evidence="1 2">
    <name type="scientific">Choristoneura fumiferana</name>
    <name type="common">Spruce budworm moth</name>
    <name type="synonym">Archips fumiferana</name>
    <dbReference type="NCBI Taxonomy" id="7141"/>
    <lineage>
        <taxon>Eukaryota</taxon>
        <taxon>Metazoa</taxon>
        <taxon>Ecdysozoa</taxon>
        <taxon>Arthropoda</taxon>
        <taxon>Hexapoda</taxon>
        <taxon>Insecta</taxon>
        <taxon>Pterygota</taxon>
        <taxon>Neoptera</taxon>
        <taxon>Endopterygota</taxon>
        <taxon>Lepidoptera</taxon>
        <taxon>Glossata</taxon>
        <taxon>Ditrysia</taxon>
        <taxon>Tortricoidea</taxon>
        <taxon>Tortricidae</taxon>
        <taxon>Tortricinae</taxon>
        <taxon>Choristoneura</taxon>
    </lineage>
</organism>
<sequence length="1532" mass="176042">MQARVPMRTPRLPMRSLRVFAPMQRSNPMRSLVLVFVLCVTFRECQAIRVPISWDNGTNSEVSQSQVEQFTPVTLQQIIPAEYFEYKAHKPQFAVDVAAFHGVKNPENHYKAYPIRPFTGKSKPDLGKHHMLDEDKKIYRPFQQYVNENEEWQSHIMPTMSSYKVYHPYKAEEPALQELYKDPILDKIRNDLKNSKENLQKYEKDAGEADIEEGEYLESPEQTDRKKFPQRNVPAPFEIHRPLRRPVYYRPPPKAFTREQILNHKFRHPWNQNFVKVRPLHYRPLKNHLHNLRQHHSLKYDDEHNEYPQVPPSENFAEPPDGYDIYLKGQAKYNQLRNNIDESINRAVLKNRPAAYQKLELQNQDTIDDSDENEFVPIKSYAQVRKTESTKHLPKSAALEDAASYDDIVNAHRLREAVKSTRAQTVYSEEGYEDAAYDHAGEQKHASDHEAHGGLLKEKEISGGKYKTPSFNGKYEDASSSIYKDKKHHGKKWKNDDKDTEQQNDSEDYTEDEFEHSEEEDAYGNVPDDDTRHKREHSTKHDQNNDSTQEILSQTESDGEEIDDKDDKTSTHEESRPKRENVVEKDYEIKESATNLAELDQVCEKNIHITLKKLKSINRDSPLRYAENLKFIPQKSKGGTEFYDSRSNIECSEVDDDIDPIPEKIKNNGTKSLDDNDSDDGDDDTPKDDKKQFDDQRNKQRLKGLGDKIDCFKAKYFGKNPLDSPFFKEDIIAAPKPIKTPNLETFRLNQFKKNIFEGESLAASNNYMALRDELNNGTSLLQDSITKATEELKSSILLPKNITLLNDTKKSVYTDILANIKNNFQGPFANKKVVGHQTNVTSNNANNNESNKDHRRGEPRYELSPANHKSQYTPVNHKKAMSVEDYESQTNTTIVPSRHSKALKRIFDDPGFQQSSLESAASKTIRRVISTTSSPRKIKNSAEAKPAETDEEYDEYEDDEDEITTTTTTIKPSFKRRTRPTTTTLKPSDDYEDDEEETTELPKLHLVTRFQKPYQTEKPEIKKEPVKVKYSENDKDDNTNGPKYREKKKKTRKSTLVTDTQRYGNDDDDDMRKEEVDALIEPPPSTTEARSAKLDVKPVVHKKKVEIHKELPVNTSAPHVTQFKQDIQEVEIIKEMPQNRRKPNKNLEALDLFKDEKLAEEVNKLKDVEIFRENLNLKQGPKHGGNYRSAEIKAAPVVSSTPIPTRRREPAKYNIAEKTQVEAKVDDKDIEVKRNRHGGHLKSRIDQRLKDNEASNAKHIELSDVDQPPRVLHGGNLRSIQDKYKPPANNRNAKLVELDDEYESDDDSSDMHGGNFKSYDNSRAGGRLHGGNYRSAKLIQAEAPKGDTEKKDKAALQARSRNVQGVRNNAAAILNGFAQAVPILTTTPNYILDPRKPIPEAKLKDLKSLLHLIPQEYHSFTNSGLQGVDQKETQTARDAMGHGCVKYGGVRYDEVERTRGSANRWTVERCHGPRSFLREGFPCVRYSGHYFTTTLIYSACIRPMVAAFSQTRRTDNDNKGNQKDGGRKRILF</sequence>
<protein>
    <submittedName>
        <fullName evidence="1">Uncharacterized protein</fullName>
    </submittedName>
</protein>
<reference evidence="1 2" key="1">
    <citation type="journal article" date="2022" name="Genome Biol. Evol.">
        <title>The Spruce Budworm Genome: Reconstructing the Evolutionary History of Antifreeze Proteins.</title>
        <authorList>
            <person name="Beliveau C."/>
            <person name="Gagne P."/>
            <person name="Picq S."/>
            <person name="Vernygora O."/>
            <person name="Keeling C.I."/>
            <person name="Pinkney K."/>
            <person name="Doucet D."/>
            <person name="Wen F."/>
            <person name="Johnston J.S."/>
            <person name="Maaroufi H."/>
            <person name="Boyle B."/>
            <person name="Laroche J."/>
            <person name="Dewar K."/>
            <person name="Juretic N."/>
            <person name="Blackburn G."/>
            <person name="Nisole A."/>
            <person name="Brunet B."/>
            <person name="Brandao M."/>
            <person name="Lumley L."/>
            <person name="Duan J."/>
            <person name="Quan G."/>
            <person name="Lucarotti C.J."/>
            <person name="Roe A.D."/>
            <person name="Sperling F.A.H."/>
            <person name="Levesque R.C."/>
            <person name="Cusson M."/>
        </authorList>
    </citation>
    <scope>NUCLEOTIDE SEQUENCE [LARGE SCALE GENOMIC DNA]</scope>
    <source>
        <strain evidence="1">Glfc:IPQL:Cfum</strain>
    </source>
</reference>
<dbReference type="EMBL" id="CM046112">
    <property type="protein sequence ID" value="KAI8428423.1"/>
    <property type="molecule type" value="Genomic_DNA"/>
</dbReference>